<gene>
    <name evidence="4" type="ORF">JCM16418_2139</name>
</gene>
<evidence type="ECO:0000313" key="5">
    <source>
        <dbReference type="Proteomes" id="UP000019364"/>
    </source>
</evidence>
<dbReference type="InterPro" id="IPR050832">
    <property type="entry name" value="Bact_Acetyltransf"/>
</dbReference>
<keyword evidence="1" id="KW-0808">Transferase</keyword>
<name>W7YU53_9BACL</name>
<evidence type="ECO:0000256" key="1">
    <source>
        <dbReference type="ARBA" id="ARBA00022679"/>
    </source>
</evidence>
<evidence type="ECO:0000313" key="4">
    <source>
        <dbReference type="EMBL" id="GAF08101.1"/>
    </source>
</evidence>
<dbReference type="Gene3D" id="3.40.630.30">
    <property type="match status" value="1"/>
</dbReference>
<dbReference type="PROSITE" id="PS51186">
    <property type="entry name" value="GNAT"/>
    <property type="match status" value="1"/>
</dbReference>
<sequence>MDYSQEVIVREAYEHEQEAIANVILDAYGQYATILPEQRWIDYQDSIRKSVYGDGPEARIVAVIQDKIVGSAQLFRSSETAYGHSGIQSPVIRLLAVASDVRGKGIATLLIQDAARRSLTLGATTLNLHTSDMMASAVKLYERLGFERAFDTDVHNGDVLVKGYCLNLLETPLLSGVV</sequence>
<comment type="caution">
    <text evidence="4">The sequence shown here is derived from an EMBL/GenBank/DDBJ whole genome shotgun (WGS) entry which is preliminary data.</text>
</comment>
<evidence type="ECO:0000259" key="3">
    <source>
        <dbReference type="PROSITE" id="PS51186"/>
    </source>
</evidence>
<dbReference type="CDD" id="cd04301">
    <property type="entry name" value="NAT_SF"/>
    <property type="match status" value="1"/>
</dbReference>
<dbReference type="InterPro" id="IPR016181">
    <property type="entry name" value="Acyl_CoA_acyltransferase"/>
</dbReference>
<reference evidence="4 5" key="1">
    <citation type="journal article" date="2014" name="Genome Announc.">
        <title>Draft Genome Sequence of Paenibacillus pini JCM 16418T, Isolated from the Rhizosphere of Pine Tree.</title>
        <authorList>
            <person name="Yuki M."/>
            <person name="Oshima K."/>
            <person name="Suda W."/>
            <person name="Oshida Y."/>
            <person name="Kitamura K."/>
            <person name="Iida Y."/>
            <person name="Hattori M."/>
            <person name="Ohkuma M."/>
        </authorList>
    </citation>
    <scope>NUCLEOTIDE SEQUENCE [LARGE SCALE GENOMIC DNA]</scope>
    <source>
        <strain evidence="4 5">JCM 16418</strain>
    </source>
</reference>
<dbReference type="OrthoDB" id="9803233at2"/>
<dbReference type="GO" id="GO:0016747">
    <property type="term" value="F:acyltransferase activity, transferring groups other than amino-acyl groups"/>
    <property type="evidence" value="ECO:0007669"/>
    <property type="project" value="InterPro"/>
</dbReference>
<organism evidence="4 5">
    <name type="scientific">Paenibacillus pini JCM 16418</name>
    <dbReference type="NCBI Taxonomy" id="1236976"/>
    <lineage>
        <taxon>Bacteria</taxon>
        <taxon>Bacillati</taxon>
        <taxon>Bacillota</taxon>
        <taxon>Bacilli</taxon>
        <taxon>Bacillales</taxon>
        <taxon>Paenibacillaceae</taxon>
        <taxon>Paenibacillus</taxon>
    </lineage>
</organism>
<dbReference type="Proteomes" id="UP000019364">
    <property type="component" value="Unassembled WGS sequence"/>
</dbReference>
<dbReference type="PANTHER" id="PTHR43877">
    <property type="entry name" value="AMINOALKYLPHOSPHONATE N-ACETYLTRANSFERASE-RELATED-RELATED"/>
    <property type="match status" value="1"/>
</dbReference>
<dbReference type="STRING" id="1236976.JCM16418_2139"/>
<keyword evidence="5" id="KW-1185">Reference proteome</keyword>
<dbReference type="EMBL" id="BAVZ01000005">
    <property type="protein sequence ID" value="GAF08101.1"/>
    <property type="molecule type" value="Genomic_DNA"/>
</dbReference>
<dbReference type="InterPro" id="IPR000182">
    <property type="entry name" value="GNAT_dom"/>
</dbReference>
<dbReference type="SUPFAM" id="SSF55729">
    <property type="entry name" value="Acyl-CoA N-acyltransferases (Nat)"/>
    <property type="match status" value="1"/>
</dbReference>
<feature type="domain" description="N-acetyltransferase" evidence="3">
    <location>
        <begin position="7"/>
        <end position="165"/>
    </location>
</feature>
<dbReference type="RefSeq" id="WP_036648179.1">
    <property type="nucleotide sequence ID" value="NZ_BAVZ01000005.1"/>
</dbReference>
<dbReference type="AlphaFoldDB" id="W7YU53"/>
<protein>
    <recommendedName>
        <fullName evidence="3">N-acetyltransferase domain-containing protein</fullName>
    </recommendedName>
</protein>
<dbReference type="Pfam" id="PF00583">
    <property type="entry name" value="Acetyltransf_1"/>
    <property type="match status" value="1"/>
</dbReference>
<accession>W7YU53</accession>
<evidence type="ECO:0000256" key="2">
    <source>
        <dbReference type="ARBA" id="ARBA00023315"/>
    </source>
</evidence>
<proteinExistence type="predicted"/>
<keyword evidence="2" id="KW-0012">Acyltransferase</keyword>
<dbReference type="eggNOG" id="COG0456">
    <property type="taxonomic scope" value="Bacteria"/>
</dbReference>